<gene>
    <name evidence="5" type="ORF">EB796_021148</name>
</gene>
<dbReference type="InterPro" id="IPR006621">
    <property type="entry name" value="Nose-resist-to-fluoxetine_N"/>
</dbReference>
<dbReference type="OrthoDB" id="6162148at2759"/>
<feature type="transmembrane region" description="Helical" evidence="2">
    <location>
        <begin position="226"/>
        <end position="250"/>
    </location>
</feature>
<feature type="compositionally biased region" description="Low complexity" evidence="1">
    <location>
        <begin position="275"/>
        <end position="284"/>
    </location>
</feature>
<dbReference type="PANTHER" id="PTHR11161:SF0">
    <property type="entry name" value="O-ACYLTRANSFERASE LIKE PROTEIN"/>
    <property type="match status" value="1"/>
</dbReference>
<sequence>MVPSVYALGAIMAMVAGIIQADSSTYVRPEKALHELQQLRRASDKLSSSDIDRITSVGESLSPLKVFQVITETSGDVSDTCFNQTLYVLESIVNGGKEKTWALQLIDSWGKPGAGITQLNINWLGDFDECMGVKSYYNTSIGPTDPYSYMPHSFVGRYCGLGAVVGPPTVGLGIPVGINVGSCFPSGCTDTDISTIVTLVLRGAGLNVTEDVNVGCQERELPYSTGAIVTIVVYCVMGAMCLLATLYDFVHNTEAPQTMLSTEENGAAASKSDHSVSVMSSDADLTTSAARSDSGEMPMETAVELVKTLRYS</sequence>
<feature type="region of interest" description="Disordered" evidence="1">
    <location>
        <begin position="261"/>
        <end position="297"/>
    </location>
</feature>
<evidence type="ECO:0000256" key="1">
    <source>
        <dbReference type="SAM" id="MobiDB-lite"/>
    </source>
</evidence>
<protein>
    <recommendedName>
        <fullName evidence="4">Nose resistant-to-fluoxetine protein N-terminal domain-containing protein</fullName>
    </recommendedName>
</protein>
<dbReference type="InterPro" id="IPR052728">
    <property type="entry name" value="O2_lipid_transport_reg"/>
</dbReference>
<keyword evidence="2" id="KW-0472">Membrane</keyword>
<proteinExistence type="predicted"/>
<feature type="domain" description="Nose resistant-to-fluoxetine protein N-terminal" evidence="4">
    <location>
        <begin position="78"/>
        <end position="215"/>
    </location>
</feature>
<feature type="chain" id="PRO_5029860214" description="Nose resistant-to-fluoxetine protein N-terminal domain-containing protein" evidence="3">
    <location>
        <begin position="22"/>
        <end position="312"/>
    </location>
</feature>
<name>A0A7J7J492_BUGNE</name>
<feature type="signal peptide" evidence="3">
    <location>
        <begin position="1"/>
        <end position="21"/>
    </location>
</feature>
<comment type="caution">
    <text evidence="5">The sequence shown here is derived from an EMBL/GenBank/DDBJ whole genome shotgun (WGS) entry which is preliminary data.</text>
</comment>
<accession>A0A7J7J492</accession>
<reference evidence="5" key="1">
    <citation type="submission" date="2020-06" db="EMBL/GenBank/DDBJ databases">
        <title>Draft genome of Bugula neritina, a colonial animal packing powerful symbionts and potential medicines.</title>
        <authorList>
            <person name="Rayko M."/>
        </authorList>
    </citation>
    <scope>NUCLEOTIDE SEQUENCE [LARGE SCALE GENOMIC DNA]</scope>
    <source>
        <strain evidence="5">Kwan_BN1</strain>
    </source>
</reference>
<keyword evidence="6" id="KW-1185">Reference proteome</keyword>
<dbReference type="PANTHER" id="PTHR11161">
    <property type="entry name" value="O-ACYLTRANSFERASE"/>
    <property type="match status" value="1"/>
</dbReference>
<keyword evidence="2" id="KW-0812">Transmembrane</keyword>
<dbReference type="AlphaFoldDB" id="A0A7J7J492"/>
<dbReference type="EMBL" id="VXIV02003163">
    <property type="protein sequence ID" value="KAF6020534.1"/>
    <property type="molecule type" value="Genomic_DNA"/>
</dbReference>
<evidence type="ECO:0000259" key="4">
    <source>
        <dbReference type="SMART" id="SM00703"/>
    </source>
</evidence>
<evidence type="ECO:0000313" key="5">
    <source>
        <dbReference type="EMBL" id="KAF6020534.1"/>
    </source>
</evidence>
<dbReference type="SMART" id="SM00703">
    <property type="entry name" value="NRF"/>
    <property type="match status" value="1"/>
</dbReference>
<keyword evidence="3" id="KW-0732">Signal</keyword>
<dbReference type="Pfam" id="PF20146">
    <property type="entry name" value="NRF"/>
    <property type="match status" value="1"/>
</dbReference>
<evidence type="ECO:0000256" key="3">
    <source>
        <dbReference type="SAM" id="SignalP"/>
    </source>
</evidence>
<evidence type="ECO:0000313" key="6">
    <source>
        <dbReference type="Proteomes" id="UP000593567"/>
    </source>
</evidence>
<organism evidence="5 6">
    <name type="scientific">Bugula neritina</name>
    <name type="common">Brown bryozoan</name>
    <name type="synonym">Sertularia neritina</name>
    <dbReference type="NCBI Taxonomy" id="10212"/>
    <lineage>
        <taxon>Eukaryota</taxon>
        <taxon>Metazoa</taxon>
        <taxon>Spiralia</taxon>
        <taxon>Lophotrochozoa</taxon>
        <taxon>Bryozoa</taxon>
        <taxon>Gymnolaemata</taxon>
        <taxon>Cheilostomatida</taxon>
        <taxon>Flustrina</taxon>
        <taxon>Buguloidea</taxon>
        <taxon>Bugulidae</taxon>
        <taxon>Bugula</taxon>
    </lineage>
</organism>
<dbReference type="Proteomes" id="UP000593567">
    <property type="component" value="Unassembled WGS sequence"/>
</dbReference>
<keyword evidence="2" id="KW-1133">Transmembrane helix</keyword>
<evidence type="ECO:0000256" key="2">
    <source>
        <dbReference type="SAM" id="Phobius"/>
    </source>
</evidence>